<dbReference type="Proteomes" id="UP000078468">
    <property type="component" value="Plasmid pspa1"/>
</dbReference>
<keyword evidence="2" id="KW-0812">Transmembrane</keyword>
<dbReference type="Proteomes" id="UP001585018">
    <property type="component" value="Unassembled WGS sequence"/>
</dbReference>
<feature type="transmembrane region" description="Helical" evidence="2">
    <location>
        <begin position="80"/>
        <end position="98"/>
    </location>
</feature>
<sequence>MTTQTRAEPRDTSAPEPASPPTRAARTLPLPAPALAAAGAVAVGLGAWANLWYLPFAAGLAAGILGAWRRPGPARATALVVLLGPLPWAALLAVRALAGDTVGTTAHTTAALAGLPASAAVTITLTLLVALLQTTAGNWLGRALFRCLPQPPKPGEEQP</sequence>
<evidence type="ECO:0000256" key="2">
    <source>
        <dbReference type="SAM" id="Phobius"/>
    </source>
</evidence>
<reference evidence="3 5" key="1">
    <citation type="submission" date="2016-05" db="EMBL/GenBank/DDBJ databases">
        <title>Non-Contiguous Finished Genome Sequence of Streptomyces parvulus 2297 Integrated Site-Specifically with Actinophage R4.</title>
        <authorList>
            <person name="Nishizawa T."/>
            <person name="Miura T."/>
            <person name="Harada C."/>
            <person name="Guo Y."/>
            <person name="Narisawa K."/>
            <person name="Ohta H."/>
            <person name="Takahashi H."/>
            <person name="Shirai M."/>
        </authorList>
    </citation>
    <scope>NUCLEOTIDE SEQUENCE [LARGE SCALE GENOMIC DNA]</scope>
    <source>
        <strain evidence="3 5">2297</strain>
        <plasmid evidence="5">pspa1</plasmid>
        <plasmid evidence="3">pSPA1</plasmid>
    </source>
</reference>
<geneLocation type="plasmid" evidence="5">
    <name>pspa1</name>
</geneLocation>
<reference evidence="4 6" key="2">
    <citation type="submission" date="2024-01" db="EMBL/GenBank/DDBJ databases">
        <title>Genome mining of biosynthetic gene clusters to explore secondary metabolites of Streptomyces sp.</title>
        <authorList>
            <person name="Baig A."/>
            <person name="Ajitkumar Shintre N."/>
            <person name="Kumar H."/>
            <person name="Anbarasu A."/>
            <person name="Ramaiah S."/>
        </authorList>
    </citation>
    <scope>NUCLEOTIDE SEQUENCE [LARGE SCALE GENOMIC DNA]</scope>
    <source>
        <strain evidence="4 6">A03</strain>
    </source>
</reference>
<accession>A0A191VA57</accession>
<protein>
    <submittedName>
        <fullName evidence="3">Uncharacterized protein</fullName>
    </submittedName>
</protein>
<evidence type="ECO:0000313" key="6">
    <source>
        <dbReference type="Proteomes" id="UP001585018"/>
    </source>
</evidence>
<gene>
    <name evidence="3" type="ORF">Spa2297_32250</name>
    <name evidence="4" type="ORF">VSS30_33885</name>
</gene>
<feature type="region of interest" description="Disordered" evidence="1">
    <location>
        <begin position="1"/>
        <end position="26"/>
    </location>
</feature>
<evidence type="ECO:0000313" key="4">
    <source>
        <dbReference type="EMBL" id="MFB8753813.1"/>
    </source>
</evidence>
<proteinExistence type="predicted"/>
<evidence type="ECO:0000256" key="1">
    <source>
        <dbReference type="SAM" id="MobiDB-lite"/>
    </source>
</evidence>
<keyword evidence="2" id="KW-0472">Membrane</keyword>
<dbReference type="EMBL" id="JAYMRR010000031">
    <property type="protein sequence ID" value="MFB8753813.1"/>
    <property type="molecule type" value="Genomic_DNA"/>
</dbReference>
<keyword evidence="3" id="KW-0614">Plasmid</keyword>
<dbReference type="KEGG" id="spav:Spa2297_32250"/>
<geneLocation type="plasmid" evidence="3">
    <name>pSPA1</name>
</geneLocation>
<feature type="transmembrane region" description="Helical" evidence="2">
    <location>
        <begin position="28"/>
        <end position="45"/>
    </location>
</feature>
<evidence type="ECO:0000313" key="5">
    <source>
        <dbReference type="Proteomes" id="UP000078468"/>
    </source>
</evidence>
<dbReference type="EMBL" id="CP015867">
    <property type="protein sequence ID" value="ANJ11802.1"/>
    <property type="molecule type" value="Genomic_DNA"/>
</dbReference>
<feature type="transmembrane region" description="Helical" evidence="2">
    <location>
        <begin position="110"/>
        <end position="132"/>
    </location>
</feature>
<evidence type="ECO:0000313" key="3">
    <source>
        <dbReference type="EMBL" id="ANJ11802.1"/>
    </source>
</evidence>
<dbReference type="RefSeq" id="WP_064732129.1">
    <property type="nucleotide sequence ID" value="NZ_BMRX01000023.1"/>
</dbReference>
<name>A0A191VA57_9ACTN</name>
<dbReference type="GeneID" id="91309589"/>
<organism evidence="3 5">
    <name type="scientific">Streptomyces parvulus</name>
    <dbReference type="NCBI Taxonomy" id="146923"/>
    <lineage>
        <taxon>Bacteria</taxon>
        <taxon>Bacillati</taxon>
        <taxon>Actinomycetota</taxon>
        <taxon>Actinomycetes</taxon>
        <taxon>Kitasatosporales</taxon>
        <taxon>Streptomycetaceae</taxon>
        <taxon>Streptomyces</taxon>
    </lineage>
</organism>
<dbReference type="AlphaFoldDB" id="A0A191VA57"/>
<keyword evidence="2" id="KW-1133">Transmembrane helix</keyword>
<keyword evidence="6" id="KW-1185">Reference proteome</keyword>